<dbReference type="EMBL" id="BLXT01000298">
    <property type="protein sequence ID" value="GFN75792.1"/>
    <property type="molecule type" value="Genomic_DNA"/>
</dbReference>
<dbReference type="Proteomes" id="UP000735302">
    <property type="component" value="Unassembled WGS sequence"/>
</dbReference>
<reference evidence="1 2" key="1">
    <citation type="journal article" date="2021" name="Elife">
        <title>Chloroplast acquisition without the gene transfer in kleptoplastic sea slugs, Plakobranchus ocellatus.</title>
        <authorList>
            <person name="Maeda T."/>
            <person name="Takahashi S."/>
            <person name="Yoshida T."/>
            <person name="Shimamura S."/>
            <person name="Takaki Y."/>
            <person name="Nagai Y."/>
            <person name="Toyoda A."/>
            <person name="Suzuki Y."/>
            <person name="Arimoto A."/>
            <person name="Ishii H."/>
            <person name="Satoh N."/>
            <person name="Nishiyama T."/>
            <person name="Hasebe M."/>
            <person name="Maruyama T."/>
            <person name="Minagawa J."/>
            <person name="Obokata J."/>
            <person name="Shigenobu S."/>
        </authorList>
    </citation>
    <scope>NUCLEOTIDE SEQUENCE [LARGE SCALE GENOMIC DNA]</scope>
</reference>
<accession>A0AAV3Y008</accession>
<name>A0AAV3Y008_9GAST</name>
<sequence>MCRVRRINLKEGAEFALKSAETLLPRVQAPPPAPWPEGKIVLTFWISQYGCNDHLSVLCRALKGPGGSEHPSLESVTNGQVGSQSEAMTYSRYLTWNCMSVSI</sequence>
<comment type="caution">
    <text evidence="1">The sequence shown here is derived from an EMBL/GenBank/DDBJ whole genome shotgun (WGS) entry which is preliminary data.</text>
</comment>
<evidence type="ECO:0000313" key="2">
    <source>
        <dbReference type="Proteomes" id="UP000735302"/>
    </source>
</evidence>
<organism evidence="1 2">
    <name type="scientific">Plakobranchus ocellatus</name>
    <dbReference type="NCBI Taxonomy" id="259542"/>
    <lineage>
        <taxon>Eukaryota</taxon>
        <taxon>Metazoa</taxon>
        <taxon>Spiralia</taxon>
        <taxon>Lophotrochozoa</taxon>
        <taxon>Mollusca</taxon>
        <taxon>Gastropoda</taxon>
        <taxon>Heterobranchia</taxon>
        <taxon>Euthyneura</taxon>
        <taxon>Panpulmonata</taxon>
        <taxon>Sacoglossa</taxon>
        <taxon>Placobranchoidea</taxon>
        <taxon>Plakobranchidae</taxon>
        <taxon>Plakobranchus</taxon>
    </lineage>
</organism>
<dbReference type="AlphaFoldDB" id="A0AAV3Y008"/>
<proteinExistence type="predicted"/>
<protein>
    <submittedName>
        <fullName evidence="1">Uncharacterized protein</fullName>
    </submittedName>
</protein>
<keyword evidence="2" id="KW-1185">Reference proteome</keyword>
<gene>
    <name evidence="1" type="ORF">PoB_000229800</name>
</gene>
<evidence type="ECO:0000313" key="1">
    <source>
        <dbReference type="EMBL" id="GFN75792.1"/>
    </source>
</evidence>